<organism evidence="2 3">
    <name type="scientific">Scopulibacillus darangshiensis</name>
    <dbReference type="NCBI Taxonomy" id="442528"/>
    <lineage>
        <taxon>Bacteria</taxon>
        <taxon>Bacillati</taxon>
        <taxon>Bacillota</taxon>
        <taxon>Bacilli</taxon>
        <taxon>Bacillales</taxon>
        <taxon>Sporolactobacillaceae</taxon>
        <taxon>Scopulibacillus</taxon>
    </lineage>
</organism>
<dbReference type="InterPro" id="IPR021683">
    <property type="entry name" value="DUF3267"/>
</dbReference>
<dbReference type="EMBL" id="SLXK01000011">
    <property type="protein sequence ID" value="TCP29277.1"/>
    <property type="molecule type" value="Genomic_DNA"/>
</dbReference>
<dbReference type="AlphaFoldDB" id="A0A4R2P3T3"/>
<dbReference type="Proteomes" id="UP000295416">
    <property type="component" value="Unassembled WGS sequence"/>
</dbReference>
<feature type="transmembrane region" description="Helical" evidence="1">
    <location>
        <begin position="58"/>
        <end position="78"/>
    </location>
</feature>
<dbReference type="Pfam" id="PF11667">
    <property type="entry name" value="DUF3267"/>
    <property type="match status" value="1"/>
</dbReference>
<evidence type="ECO:0000256" key="1">
    <source>
        <dbReference type="SAM" id="Phobius"/>
    </source>
</evidence>
<feature type="transmembrane region" description="Helical" evidence="1">
    <location>
        <begin position="6"/>
        <end position="28"/>
    </location>
</feature>
<sequence length="133" mass="15011">MNLIILIMMLFIVWPLHKICHCIPLWLVGKRASLSIERSNKPIPIIYTNIPGTTSKRLAIIMSVFPGVVITAVIFVAASQFPSMLYYLSFAGALNFGISMKDFVYLTHLAKAPTHAYIEDDRDDCRILIKQTL</sequence>
<keyword evidence="1" id="KW-0472">Membrane</keyword>
<name>A0A4R2P3T3_9BACL</name>
<protein>
    <submittedName>
        <fullName evidence="2">Putative zincin peptidase</fullName>
    </submittedName>
</protein>
<reference evidence="2 3" key="1">
    <citation type="submission" date="2019-03" db="EMBL/GenBank/DDBJ databases">
        <title>Genomic Encyclopedia of Type Strains, Phase IV (KMG-IV): sequencing the most valuable type-strain genomes for metagenomic binning, comparative biology and taxonomic classification.</title>
        <authorList>
            <person name="Goeker M."/>
        </authorList>
    </citation>
    <scope>NUCLEOTIDE SEQUENCE [LARGE SCALE GENOMIC DNA]</scope>
    <source>
        <strain evidence="2 3">DSM 19377</strain>
    </source>
</reference>
<proteinExistence type="predicted"/>
<keyword evidence="3" id="KW-1185">Reference proteome</keyword>
<gene>
    <name evidence="2" type="ORF">EV207_11179</name>
</gene>
<feature type="transmembrane region" description="Helical" evidence="1">
    <location>
        <begin position="84"/>
        <end position="104"/>
    </location>
</feature>
<keyword evidence="1" id="KW-0812">Transmembrane</keyword>
<evidence type="ECO:0000313" key="3">
    <source>
        <dbReference type="Proteomes" id="UP000295416"/>
    </source>
</evidence>
<comment type="caution">
    <text evidence="2">The sequence shown here is derived from an EMBL/GenBank/DDBJ whole genome shotgun (WGS) entry which is preliminary data.</text>
</comment>
<keyword evidence="1" id="KW-1133">Transmembrane helix</keyword>
<accession>A0A4R2P3T3</accession>
<evidence type="ECO:0000313" key="2">
    <source>
        <dbReference type="EMBL" id="TCP29277.1"/>
    </source>
</evidence>